<reference evidence="2 3" key="1">
    <citation type="submission" date="2019-09" db="EMBL/GenBank/DDBJ databases">
        <title>Draft genome sequence of Acinetobacter tandoii W4-4-4 isolated from environmental water sample.</title>
        <authorList>
            <person name="Wee S.K."/>
            <person name="Yan B."/>
            <person name="Mustaffa S.B."/>
            <person name="Yap E.P.H."/>
        </authorList>
    </citation>
    <scope>NUCLEOTIDE SEQUENCE [LARGE SCALE GENOMIC DNA]</scope>
    <source>
        <strain evidence="2 3">W4-4-4</strain>
    </source>
</reference>
<dbReference type="InterPro" id="IPR013783">
    <property type="entry name" value="Ig-like_fold"/>
</dbReference>
<dbReference type="PANTHER" id="PTHR30251:SF4">
    <property type="entry name" value="SLR1668 PROTEIN"/>
    <property type="match status" value="1"/>
</dbReference>
<feature type="domain" description="Pili assembly chaperone N-terminal" evidence="1">
    <location>
        <begin position="64"/>
        <end position="144"/>
    </location>
</feature>
<dbReference type="Pfam" id="PF00345">
    <property type="entry name" value="PapD_N"/>
    <property type="match status" value="1"/>
</dbReference>
<sequence>MNMRKIILFLILSSLSNFLFAGIKFTPVQLYLGDKNKQQRSTTVIVESSDFDRSKIFELSAVKWSQNEKGEDVLEEEKNILFNPKIFELKPESKQIVRVGFSQPFTANELDREKTWRVIFNEVTPVADDEAINFQFNFSLPLFVGKQDKTNLDVKLKTINNNMMVDIKNIAKSHVQITDIRLVDSQNKELLQKSFNRYLLVGQKYTFDLGELSKKPNDKIKVKIKTDKDGDLLEY</sequence>
<gene>
    <name evidence="2" type="ORF">F4W09_10415</name>
</gene>
<dbReference type="InterPro" id="IPR050643">
    <property type="entry name" value="Periplasmic_pilus_chap"/>
</dbReference>
<dbReference type="GO" id="GO:0071555">
    <property type="term" value="P:cell wall organization"/>
    <property type="evidence" value="ECO:0007669"/>
    <property type="project" value="InterPro"/>
</dbReference>
<dbReference type="Proteomes" id="UP000325788">
    <property type="component" value="Unassembled WGS sequence"/>
</dbReference>
<dbReference type="InterPro" id="IPR016147">
    <property type="entry name" value="Pili_assmbl_chaperone_N"/>
</dbReference>
<dbReference type="EMBL" id="VXLD01000006">
    <property type="protein sequence ID" value="KAB1854504.1"/>
    <property type="molecule type" value="Genomic_DNA"/>
</dbReference>
<comment type="caution">
    <text evidence="2">The sequence shown here is derived from an EMBL/GenBank/DDBJ whole genome shotgun (WGS) entry which is preliminary data.</text>
</comment>
<dbReference type="GO" id="GO:0030288">
    <property type="term" value="C:outer membrane-bounded periplasmic space"/>
    <property type="evidence" value="ECO:0007669"/>
    <property type="project" value="InterPro"/>
</dbReference>
<dbReference type="Gene3D" id="2.60.40.10">
    <property type="entry name" value="Immunoglobulins"/>
    <property type="match status" value="1"/>
</dbReference>
<dbReference type="SUPFAM" id="SSF49354">
    <property type="entry name" value="PapD-like"/>
    <property type="match status" value="1"/>
</dbReference>
<accession>A0A5N4WBF4</accession>
<dbReference type="AlphaFoldDB" id="A0A5N4WBF4"/>
<dbReference type="PANTHER" id="PTHR30251">
    <property type="entry name" value="PILUS ASSEMBLY CHAPERONE"/>
    <property type="match status" value="1"/>
</dbReference>
<name>A0A5N4WBF4_9GAMM</name>
<protein>
    <submittedName>
        <fullName evidence="2">Molecular chaperone</fullName>
    </submittedName>
</protein>
<dbReference type="InterPro" id="IPR008962">
    <property type="entry name" value="PapD-like_sf"/>
</dbReference>
<proteinExistence type="predicted"/>
<evidence type="ECO:0000313" key="2">
    <source>
        <dbReference type="EMBL" id="KAB1854504.1"/>
    </source>
</evidence>
<organism evidence="2 3">
    <name type="scientific">Acinetobacter tandoii</name>
    <dbReference type="NCBI Taxonomy" id="202954"/>
    <lineage>
        <taxon>Bacteria</taxon>
        <taxon>Pseudomonadati</taxon>
        <taxon>Pseudomonadota</taxon>
        <taxon>Gammaproteobacteria</taxon>
        <taxon>Moraxellales</taxon>
        <taxon>Moraxellaceae</taxon>
        <taxon>Acinetobacter</taxon>
    </lineage>
</organism>
<evidence type="ECO:0000313" key="3">
    <source>
        <dbReference type="Proteomes" id="UP000325788"/>
    </source>
</evidence>
<evidence type="ECO:0000259" key="1">
    <source>
        <dbReference type="Pfam" id="PF00345"/>
    </source>
</evidence>